<dbReference type="AlphaFoldDB" id="A0A1A9VY49"/>
<keyword evidence="1" id="KW-1133">Transmembrane helix</keyword>
<keyword evidence="1" id="KW-0812">Transmembrane</keyword>
<accession>A0A1A9VY49</accession>
<proteinExistence type="predicted"/>
<evidence type="ECO:0000259" key="2">
    <source>
        <dbReference type="Pfam" id="PF04884"/>
    </source>
</evidence>
<keyword evidence="4" id="KW-1185">Reference proteome</keyword>
<dbReference type="EnsemblMetazoa" id="GAUT051410-RA">
    <property type="protein sequence ID" value="GAUT051410-PA"/>
    <property type="gene ID" value="GAUT051410"/>
</dbReference>
<feature type="transmembrane region" description="Helical" evidence="1">
    <location>
        <begin position="63"/>
        <end position="86"/>
    </location>
</feature>
<organism evidence="3 4">
    <name type="scientific">Glossina austeni</name>
    <name type="common">Savannah tsetse fly</name>
    <dbReference type="NCBI Taxonomy" id="7395"/>
    <lineage>
        <taxon>Eukaryota</taxon>
        <taxon>Metazoa</taxon>
        <taxon>Ecdysozoa</taxon>
        <taxon>Arthropoda</taxon>
        <taxon>Hexapoda</taxon>
        <taxon>Insecta</taxon>
        <taxon>Pterygota</taxon>
        <taxon>Neoptera</taxon>
        <taxon>Endopterygota</taxon>
        <taxon>Diptera</taxon>
        <taxon>Brachycera</taxon>
        <taxon>Muscomorpha</taxon>
        <taxon>Hippoboscoidea</taxon>
        <taxon>Glossinidae</taxon>
        <taxon>Glossina</taxon>
    </lineage>
</organism>
<reference evidence="3" key="1">
    <citation type="submission" date="2020-05" db="UniProtKB">
        <authorList>
            <consortium name="EnsemblMetazoa"/>
        </authorList>
    </citation>
    <scope>IDENTIFICATION</scope>
    <source>
        <strain evidence="3">TTRI</strain>
    </source>
</reference>
<protein>
    <recommendedName>
        <fullName evidence="2">Protein root UVB sensitive/RUS domain-containing protein</fullName>
    </recommendedName>
</protein>
<dbReference type="VEuPathDB" id="VectorBase:GAUT051410"/>
<evidence type="ECO:0000313" key="4">
    <source>
        <dbReference type="Proteomes" id="UP000078200"/>
    </source>
</evidence>
<dbReference type="InterPro" id="IPR054549">
    <property type="entry name" value="UVB_sens_RUS_dom"/>
</dbReference>
<evidence type="ECO:0000256" key="1">
    <source>
        <dbReference type="SAM" id="Phobius"/>
    </source>
</evidence>
<dbReference type="Pfam" id="PF04884">
    <property type="entry name" value="UVB_sens_prot"/>
    <property type="match status" value="1"/>
</dbReference>
<sequence>MHILQQLPEYCKKAAAIYGIYCFLGGKEPSGGTRAALTQHQAVRGDLADVSLKDSSQETRVNLIASFVGLYFLTTIKSPGCSLAFIRNVAIEFVRISVVCGCTATLEFVIVLVAVVVDTVAPIFKGLSRPTSNTSMEVERLLSALEFSASSALFESLSLHNLKQ</sequence>
<name>A0A1A9VY49_GLOAU</name>
<feature type="transmembrane region" description="Helical" evidence="1">
    <location>
        <begin position="98"/>
        <end position="121"/>
    </location>
</feature>
<feature type="domain" description="Protein root UVB sensitive/RUS" evidence="2">
    <location>
        <begin position="31"/>
        <end position="81"/>
    </location>
</feature>
<dbReference type="Proteomes" id="UP000078200">
    <property type="component" value="Unassembled WGS sequence"/>
</dbReference>
<evidence type="ECO:0000313" key="3">
    <source>
        <dbReference type="EnsemblMetazoa" id="GAUT051410-PA"/>
    </source>
</evidence>
<keyword evidence="1" id="KW-0472">Membrane</keyword>